<keyword evidence="3" id="KW-1185">Reference proteome</keyword>
<gene>
    <name evidence="2" type="ORF">SAMN06296036_13015</name>
</gene>
<evidence type="ECO:0008006" key="4">
    <source>
        <dbReference type="Google" id="ProtNLM"/>
    </source>
</evidence>
<protein>
    <recommendedName>
        <fullName evidence="4">Outer membrane protein beta-barrel domain-containing protein</fullName>
    </recommendedName>
</protein>
<organism evidence="2 3">
    <name type="scientific">Pseudobacteriovorax antillogorgiicola</name>
    <dbReference type="NCBI Taxonomy" id="1513793"/>
    <lineage>
        <taxon>Bacteria</taxon>
        <taxon>Pseudomonadati</taxon>
        <taxon>Bdellovibrionota</taxon>
        <taxon>Oligoflexia</taxon>
        <taxon>Oligoflexales</taxon>
        <taxon>Pseudobacteriovoracaceae</taxon>
        <taxon>Pseudobacteriovorax</taxon>
    </lineage>
</organism>
<dbReference type="Proteomes" id="UP000192907">
    <property type="component" value="Unassembled WGS sequence"/>
</dbReference>
<dbReference type="AlphaFoldDB" id="A0A1Y6CSL2"/>
<dbReference type="Pfam" id="PF09694">
    <property type="entry name" value="Gcw_chp"/>
    <property type="match status" value="1"/>
</dbReference>
<proteinExistence type="predicted"/>
<dbReference type="NCBIfam" id="TIGR02001">
    <property type="entry name" value="gcw_chp"/>
    <property type="match status" value="1"/>
</dbReference>
<feature type="chain" id="PRO_5013255318" description="Outer membrane protein beta-barrel domain-containing protein" evidence="1">
    <location>
        <begin position="23"/>
        <end position="236"/>
    </location>
</feature>
<dbReference type="EMBL" id="FWZT01000030">
    <property type="protein sequence ID" value="SMF76258.1"/>
    <property type="molecule type" value="Genomic_DNA"/>
</dbReference>
<dbReference type="OrthoDB" id="9793561at2"/>
<dbReference type="STRING" id="1513793.SAMN06296036_13015"/>
<feature type="signal peptide" evidence="1">
    <location>
        <begin position="1"/>
        <end position="22"/>
    </location>
</feature>
<name>A0A1Y6CSL2_9BACT</name>
<dbReference type="InterPro" id="IPR010239">
    <property type="entry name" value="CHP02001"/>
</dbReference>
<reference evidence="3" key="1">
    <citation type="submission" date="2017-04" db="EMBL/GenBank/DDBJ databases">
        <authorList>
            <person name="Varghese N."/>
            <person name="Submissions S."/>
        </authorList>
    </citation>
    <scope>NUCLEOTIDE SEQUENCE [LARGE SCALE GENOMIC DNA]</scope>
    <source>
        <strain evidence="3">RKEM611</strain>
    </source>
</reference>
<evidence type="ECO:0000313" key="2">
    <source>
        <dbReference type="EMBL" id="SMF76258.1"/>
    </source>
</evidence>
<keyword evidence="1" id="KW-0732">Signal</keyword>
<dbReference type="RefSeq" id="WP_132325021.1">
    <property type="nucleotide sequence ID" value="NZ_FWZT01000030.1"/>
</dbReference>
<accession>A0A1Y6CSL2</accession>
<evidence type="ECO:0000313" key="3">
    <source>
        <dbReference type="Proteomes" id="UP000192907"/>
    </source>
</evidence>
<sequence length="236" mass="25045">MYTRFIQLITGVLVLLAGKSWAAEMSMSQSTKIETSASVDVVSAYIFRGATLNKGAAVQPGVEMAIGGATIGVWGSQAMDAEETETEQEVDVYASYDIDLSGATLTFGAVEYIYPGEDIDNDREVSIGIGFDTFLSPSIAVNYGIGGAVEETSYTEFGIEEGVFEEGDFSASLGAAVGYLDPEGGTAGFSHTQLIASASFSMISASLNYFLEMDDEVQSFEDAEEFYVSVGTAYAF</sequence>
<evidence type="ECO:0000256" key="1">
    <source>
        <dbReference type="SAM" id="SignalP"/>
    </source>
</evidence>